<organism evidence="2 3">
    <name type="scientific">Clostridium oryzae</name>
    <dbReference type="NCBI Taxonomy" id="1450648"/>
    <lineage>
        <taxon>Bacteria</taxon>
        <taxon>Bacillati</taxon>
        <taxon>Bacillota</taxon>
        <taxon>Clostridia</taxon>
        <taxon>Eubacteriales</taxon>
        <taxon>Clostridiaceae</taxon>
        <taxon>Clostridium</taxon>
    </lineage>
</organism>
<dbReference type="AlphaFoldDB" id="A0A1V4IKC0"/>
<comment type="caution">
    <text evidence="2">The sequence shown here is derived from an EMBL/GenBank/DDBJ whole genome shotgun (WGS) entry which is preliminary data.</text>
</comment>
<name>A0A1V4IKC0_9CLOT</name>
<accession>A0A1V4IKC0</accession>
<evidence type="ECO:0000259" key="1">
    <source>
        <dbReference type="Pfam" id="PF01345"/>
    </source>
</evidence>
<dbReference type="InterPro" id="IPR047589">
    <property type="entry name" value="DUF11_rpt"/>
</dbReference>
<sequence length="124" mass="12498">MSIVTNKATAKGTNTLLASGNAAVTVNDAETTLNVTSSVSPLVLLVGETLIYTITVTNTGDATATDVIVEDTAPPQISFNFTNASTTAGTIDSSSNTNYIKVNVGDLNSASSAIITIPASAIST</sequence>
<dbReference type="EMBL" id="MZGV01000033">
    <property type="protein sequence ID" value="OPJ60319.1"/>
    <property type="molecule type" value="Genomic_DNA"/>
</dbReference>
<proteinExistence type="predicted"/>
<dbReference type="InterPro" id="IPR001434">
    <property type="entry name" value="OmcB-like_DUF11"/>
</dbReference>
<reference evidence="2 3" key="1">
    <citation type="submission" date="2017-03" db="EMBL/GenBank/DDBJ databases">
        <title>Genome sequence of Clostridium oryzae DSM 28571.</title>
        <authorList>
            <person name="Poehlein A."/>
            <person name="Daniel R."/>
        </authorList>
    </citation>
    <scope>NUCLEOTIDE SEQUENCE [LARGE SCALE GENOMIC DNA]</scope>
    <source>
        <strain evidence="2 3">DSM 28571</strain>
    </source>
</reference>
<dbReference type="NCBIfam" id="TIGR01451">
    <property type="entry name" value="B_ant_repeat"/>
    <property type="match status" value="1"/>
</dbReference>
<evidence type="ECO:0000313" key="3">
    <source>
        <dbReference type="Proteomes" id="UP000190080"/>
    </source>
</evidence>
<dbReference type="Proteomes" id="UP000190080">
    <property type="component" value="Unassembled WGS sequence"/>
</dbReference>
<protein>
    <recommendedName>
        <fullName evidence="1">DUF11 domain-containing protein</fullName>
    </recommendedName>
</protein>
<dbReference type="Gene3D" id="2.60.40.1170">
    <property type="entry name" value="Mu homology domain, subdomain B"/>
    <property type="match status" value="1"/>
</dbReference>
<keyword evidence="3" id="KW-1185">Reference proteome</keyword>
<dbReference type="Pfam" id="PF01345">
    <property type="entry name" value="DUF11"/>
    <property type="match status" value="1"/>
</dbReference>
<dbReference type="RefSeq" id="WP_169911632.1">
    <property type="nucleotide sequence ID" value="NZ_MZGV01000033.1"/>
</dbReference>
<gene>
    <name evidence="2" type="ORF">CLORY_28940</name>
</gene>
<feature type="domain" description="DUF11" evidence="1">
    <location>
        <begin position="33"/>
        <end position="121"/>
    </location>
</feature>
<evidence type="ECO:0000313" key="2">
    <source>
        <dbReference type="EMBL" id="OPJ60319.1"/>
    </source>
</evidence>